<reference evidence="1 2" key="1">
    <citation type="submission" date="2024-05" db="EMBL/GenBank/DDBJ databases">
        <title>Genome sequencing and assembly of Indian major carp, Cirrhinus mrigala (Hamilton, 1822).</title>
        <authorList>
            <person name="Mohindra V."/>
            <person name="Chowdhury L.M."/>
            <person name="Lal K."/>
            <person name="Jena J.K."/>
        </authorList>
    </citation>
    <scope>NUCLEOTIDE SEQUENCE [LARGE SCALE GENOMIC DNA]</scope>
    <source>
        <strain evidence="1">CM1030</strain>
        <tissue evidence="1">Blood</tissue>
    </source>
</reference>
<evidence type="ECO:0000313" key="1">
    <source>
        <dbReference type="EMBL" id="KAL0198217.1"/>
    </source>
</evidence>
<organism evidence="1 2">
    <name type="scientific">Cirrhinus mrigala</name>
    <name type="common">Mrigala</name>
    <dbReference type="NCBI Taxonomy" id="683832"/>
    <lineage>
        <taxon>Eukaryota</taxon>
        <taxon>Metazoa</taxon>
        <taxon>Chordata</taxon>
        <taxon>Craniata</taxon>
        <taxon>Vertebrata</taxon>
        <taxon>Euteleostomi</taxon>
        <taxon>Actinopterygii</taxon>
        <taxon>Neopterygii</taxon>
        <taxon>Teleostei</taxon>
        <taxon>Ostariophysi</taxon>
        <taxon>Cypriniformes</taxon>
        <taxon>Cyprinidae</taxon>
        <taxon>Labeoninae</taxon>
        <taxon>Labeonini</taxon>
        <taxon>Cirrhinus</taxon>
    </lineage>
</organism>
<feature type="non-terminal residue" evidence="1">
    <location>
        <position position="1"/>
    </location>
</feature>
<keyword evidence="2" id="KW-1185">Reference proteome</keyword>
<feature type="non-terminal residue" evidence="1">
    <location>
        <position position="54"/>
    </location>
</feature>
<name>A0ABD0RI47_CIRMR</name>
<proteinExistence type="predicted"/>
<dbReference type="EMBL" id="JAMKFB020000003">
    <property type="protein sequence ID" value="KAL0198217.1"/>
    <property type="molecule type" value="Genomic_DNA"/>
</dbReference>
<evidence type="ECO:0000313" key="2">
    <source>
        <dbReference type="Proteomes" id="UP001529510"/>
    </source>
</evidence>
<dbReference type="AlphaFoldDB" id="A0ABD0RI47"/>
<comment type="caution">
    <text evidence="1">The sequence shown here is derived from an EMBL/GenBank/DDBJ whole genome shotgun (WGS) entry which is preliminary data.</text>
</comment>
<sequence length="54" mass="6133">ETPDPQDLLESLVRKARKVTVVRLDLLGALVKLVLLDHLVPLVRKELLELRVLP</sequence>
<dbReference type="Proteomes" id="UP001529510">
    <property type="component" value="Unassembled WGS sequence"/>
</dbReference>
<protein>
    <submittedName>
        <fullName evidence="1">Uncharacterized protein</fullName>
    </submittedName>
</protein>
<gene>
    <name evidence="1" type="ORF">M9458_006757</name>
</gene>
<accession>A0ABD0RI47</accession>